<organism evidence="1">
    <name type="scientific">Arundo donax</name>
    <name type="common">Giant reed</name>
    <name type="synonym">Donax arundinaceus</name>
    <dbReference type="NCBI Taxonomy" id="35708"/>
    <lineage>
        <taxon>Eukaryota</taxon>
        <taxon>Viridiplantae</taxon>
        <taxon>Streptophyta</taxon>
        <taxon>Embryophyta</taxon>
        <taxon>Tracheophyta</taxon>
        <taxon>Spermatophyta</taxon>
        <taxon>Magnoliopsida</taxon>
        <taxon>Liliopsida</taxon>
        <taxon>Poales</taxon>
        <taxon>Poaceae</taxon>
        <taxon>PACMAD clade</taxon>
        <taxon>Arundinoideae</taxon>
        <taxon>Arundineae</taxon>
        <taxon>Arundo</taxon>
    </lineage>
</organism>
<reference evidence="1" key="1">
    <citation type="submission" date="2014-09" db="EMBL/GenBank/DDBJ databases">
        <authorList>
            <person name="Magalhaes I.L.F."/>
            <person name="Oliveira U."/>
            <person name="Santos F.R."/>
            <person name="Vidigal T.H.D.A."/>
            <person name="Brescovit A.D."/>
            <person name="Santos A.J."/>
        </authorList>
    </citation>
    <scope>NUCLEOTIDE SEQUENCE</scope>
    <source>
        <tissue evidence="1">Shoot tissue taken approximately 20 cm above the soil surface</tissue>
    </source>
</reference>
<reference evidence="1" key="2">
    <citation type="journal article" date="2015" name="Data Brief">
        <title>Shoot transcriptome of the giant reed, Arundo donax.</title>
        <authorList>
            <person name="Barrero R.A."/>
            <person name="Guerrero F.D."/>
            <person name="Moolhuijzen P."/>
            <person name="Goolsby J.A."/>
            <person name="Tidwell J."/>
            <person name="Bellgard S.E."/>
            <person name="Bellgard M.I."/>
        </authorList>
    </citation>
    <scope>NUCLEOTIDE SEQUENCE</scope>
    <source>
        <tissue evidence="1">Shoot tissue taken approximately 20 cm above the soil surface</tissue>
    </source>
</reference>
<dbReference type="EMBL" id="GBRH01233522">
    <property type="protein sequence ID" value="JAD64373.1"/>
    <property type="molecule type" value="Transcribed_RNA"/>
</dbReference>
<protein>
    <submittedName>
        <fullName evidence="1">Uncharacterized protein</fullName>
    </submittedName>
</protein>
<name>A0A0A9BQD8_ARUDO</name>
<dbReference type="AlphaFoldDB" id="A0A0A9BQD8"/>
<evidence type="ECO:0000313" key="1">
    <source>
        <dbReference type="EMBL" id="JAD64373.1"/>
    </source>
</evidence>
<proteinExistence type="predicted"/>
<sequence>MFPHVTMHFFDAAFQFLLTSLGSTRKTFFLSYAKLHIFRFSTIDATLFP</sequence>
<accession>A0A0A9BQD8</accession>